<gene>
    <name evidence="2" type="ordered locus">DSC_06275</name>
</gene>
<dbReference type="eggNOG" id="COG3542">
    <property type="taxonomic scope" value="Bacteria"/>
</dbReference>
<dbReference type="InterPro" id="IPR039935">
    <property type="entry name" value="YML079W-like"/>
</dbReference>
<dbReference type="PANTHER" id="PTHR33387:SF3">
    <property type="entry name" value="DUF985 DOMAIN-CONTAINING PROTEIN"/>
    <property type="match status" value="1"/>
</dbReference>
<accession>G7UR95</accession>
<dbReference type="InterPro" id="IPR011051">
    <property type="entry name" value="RmlC_Cupin_sf"/>
</dbReference>
<organism evidence="2 3">
    <name type="scientific">Pseudoxanthomonas spadix (strain BD-a59)</name>
    <dbReference type="NCBI Taxonomy" id="1045855"/>
    <lineage>
        <taxon>Bacteria</taxon>
        <taxon>Pseudomonadati</taxon>
        <taxon>Pseudomonadota</taxon>
        <taxon>Gammaproteobacteria</taxon>
        <taxon>Lysobacterales</taxon>
        <taxon>Lysobacteraceae</taxon>
        <taxon>Pseudoxanthomonas</taxon>
    </lineage>
</organism>
<dbReference type="AlphaFoldDB" id="G7UR95"/>
<dbReference type="Gene3D" id="2.60.120.10">
    <property type="entry name" value="Jelly Rolls"/>
    <property type="match status" value="1"/>
</dbReference>
<dbReference type="Pfam" id="PF06172">
    <property type="entry name" value="Cupin_5"/>
    <property type="match status" value="1"/>
</dbReference>
<protein>
    <recommendedName>
        <fullName evidence="1">DUF985 domain-containing protein</fullName>
    </recommendedName>
</protein>
<dbReference type="Proteomes" id="UP000005870">
    <property type="component" value="Chromosome"/>
</dbReference>
<dbReference type="SUPFAM" id="SSF51182">
    <property type="entry name" value="RmlC-like cupins"/>
    <property type="match status" value="1"/>
</dbReference>
<proteinExistence type="predicted"/>
<evidence type="ECO:0000313" key="3">
    <source>
        <dbReference type="Proteomes" id="UP000005870"/>
    </source>
</evidence>
<evidence type="ECO:0000259" key="1">
    <source>
        <dbReference type="Pfam" id="PF06172"/>
    </source>
</evidence>
<dbReference type="PANTHER" id="PTHR33387">
    <property type="entry name" value="RMLC-LIKE JELLY ROLL FOLD PROTEIN"/>
    <property type="match status" value="1"/>
</dbReference>
<dbReference type="InterPro" id="IPR009327">
    <property type="entry name" value="Cupin_DUF985"/>
</dbReference>
<dbReference type="EMBL" id="CP003093">
    <property type="protein sequence ID" value="AER55906.1"/>
    <property type="molecule type" value="Genomic_DNA"/>
</dbReference>
<dbReference type="InterPro" id="IPR014710">
    <property type="entry name" value="RmlC-like_jellyroll"/>
</dbReference>
<dbReference type="KEGG" id="psd:DSC_06275"/>
<evidence type="ECO:0000313" key="2">
    <source>
        <dbReference type="EMBL" id="AER55906.1"/>
    </source>
</evidence>
<feature type="domain" description="DUF985" evidence="1">
    <location>
        <begin position="14"/>
        <end position="145"/>
    </location>
</feature>
<keyword evidence="3" id="KW-1185">Reference proteome</keyword>
<reference evidence="2 3" key="1">
    <citation type="journal article" date="2012" name="J. Bacteriol.">
        <title>Complete Genome Sequence of the BTEX-Degrading Bacterium Pseudoxanthomonas spadix BD-a59.</title>
        <authorList>
            <person name="Lee S.H."/>
            <person name="Jin H.M."/>
            <person name="Lee H.J."/>
            <person name="Kim J.M."/>
            <person name="Jeon C.O."/>
        </authorList>
    </citation>
    <scope>NUCLEOTIDE SEQUENCE [LARGE SCALE GENOMIC DNA]</scope>
    <source>
        <strain evidence="2 3">BD-a59</strain>
    </source>
</reference>
<sequence>MDWYDAAMTEFADQLIDSLALAPHPEGGHYRRIHASDVVVQHRGAWRPAMTAIQFLLRYGECSRWHRVDADEAWHWQDGGALRLQTYDPATGELALVTLGEAAHQPGMMLHVVRAELWQRAWTDAPFALVACTVAPGFVWEGFALLGAAPQVAGQLAALGAGEAG</sequence>
<dbReference type="HOGENOM" id="CLU_088365_1_1_6"/>
<dbReference type="STRING" id="1045855.DSC_06275"/>
<dbReference type="CDD" id="cd06121">
    <property type="entry name" value="cupin_YML079wp"/>
    <property type="match status" value="1"/>
</dbReference>
<name>G7UR95_PSEUP</name>